<dbReference type="AlphaFoldDB" id="A0A0E9SI53"/>
<protein>
    <submittedName>
        <fullName evidence="1">Uncharacterized protein</fullName>
    </submittedName>
</protein>
<dbReference type="EMBL" id="GBXM01067655">
    <property type="protein sequence ID" value="JAH40922.1"/>
    <property type="molecule type" value="Transcribed_RNA"/>
</dbReference>
<sequence>MPLHIEELPHFGLPQPSALTLFVSPTGFGQQDFKIFCN</sequence>
<accession>A0A0E9SI53</accession>
<proteinExistence type="predicted"/>
<organism evidence="1">
    <name type="scientific">Anguilla anguilla</name>
    <name type="common">European freshwater eel</name>
    <name type="synonym">Muraena anguilla</name>
    <dbReference type="NCBI Taxonomy" id="7936"/>
    <lineage>
        <taxon>Eukaryota</taxon>
        <taxon>Metazoa</taxon>
        <taxon>Chordata</taxon>
        <taxon>Craniata</taxon>
        <taxon>Vertebrata</taxon>
        <taxon>Euteleostomi</taxon>
        <taxon>Actinopterygii</taxon>
        <taxon>Neopterygii</taxon>
        <taxon>Teleostei</taxon>
        <taxon>Anguilliformes</taxon>
        <taxon>Anguillidae</taxon>
        <taxon>Anguilla</taxon>
    </lineage>
</organism>
<name>A0A0E9SI53_ANGAN</name>
<evidence type="ECO:0000313" key="1">
    <source>
        <dbReference type="EMBL" id="JAH40922.1"/>
    </source>
</evidence>
<reference evidence="1" key="1">
    <citation type="submission" date="2014-11" db="EMBL/GenBank/DDBJ databases">
        <authorList>
            <person name="Amaro Gonzalez C."/>
        </authorList>
    </citation>
    <scope>NUCLEOTIDE SEQUENCE</scope>
</reference>
<reference evidence="1" key="2">
    <citation type="journal article" date="2015" name="Fish Shellfish Immunol.">
        <title>Early steps in the European eel (Anguilla anguilla)-Vibrio vulnificus interaction in the gills: Role of the RtxA13 toxin.</title>
        <authorList>
            <person name="Callol A."/>
            <person name="Pajuelo D."/>
            <person name="Ebbesson L."/>
            <person name="Teles M."/>
            <person name="MacKenzie S."/>
            <person name="Amaro C."/>
        </authorList>
    </citation>
    <scope>NUCLEOTIDE SEQUENCE</scope>
</reference>